<evidence type="ECO:0000313" key="5">
    <source>
        <dbReference type="Proteomes" id="UP000630142"/>
    </source>
</evidence>
<proteinExistence type="predicted"/>
<keyword evidence="5" id="KW-1185">Reference proteome</keyword>
<dbReference type="Pfam" id="PF00534">
    <property type="entry name" value="Glycos_transf_1"/>
    <property type="match status" value="1"/>
</dbReference>
<dbReference type="Pfam" id="PF13439">
    <property type="entry name" value="Glyco_transf_4"/>
    <property type="match status" value="1"/>
</dbReference>
<dbReference type="SUPFAM" id="SSF53756">
    <property type="entry name" value="UDP-Glycosyltransferase/glycogen phosphorylase"/>
    <property type="match status" value="1"/>
</dbReference>
<dbReference type="FunFam" id="3.40.50.2000:FF:000119">
    <property type="entry name" value="Glycosyl transferase group 1"/>
    <property type="match status" value="1"/>
</dbReference>
<dbReference type="PANTHER" id="PTHR46401">
    <property type="entry name" value="GLYCOSYLTRANSFERASE WBBK-RELATED"/>
    <property type="match status" value="1"/>
</dbReference>
<reference evidence="4" key="2">
    <citation type="submission" date="2020-09" db="EMBL/GenBank/DDBJ databases">
        <authorList>
            <person name="Sun Q."/>
            <person name="Kim S."/>
        </authorList>
    </citation>
    <scope>NUCLEOTIDE SEQUENCE</scope>
    <source>
        <strain evidence="4">KCTC 42249</strain>
    </source>
</reference>
<dbReference type="GO" id="GO:0009103">
    <property type="term" value="P:lipopolysaccharide biosynthetic process"/>
    <property type="evidence" value="ECO:0007669"/>
    <property type="project" value="TreeGrafter"/>
</dbReference>
<accession>A0A8J3GKA2</accession>
<dbReference type="CDD" id="cd03809">
    <property type="entry name" value="GT4_MtfB-like"/>
    <property type="match status" value="1"/>
</dbReference>
<evidence type="ECO:0000259" key="3">
    <source>
        <dbReference type="Pfam" id="PF13439"/>
    </source>
</evidence>
<feature type="domain" description="Glycosyltransferase subfamily 4-like N-terminal" evidence="3">
    <location>
        <begin position="39"/>
        <end position="200"/>
    </location>
</feature>
<keyword evidence="1" id="KW-0808">Transferase</keyword>
<evidence type="ECO:0000256" key="1">
    <source>
        <dbReference type="ARBA" id="ARBA00022679"/>
    </source>
</evidence>
<protein>
    <submittedName>
        <fullName evidence="4">Glycosyltransferase WbpY</fullName>
    </submittedName>
</protein>
<dbReference type="Proteomes" id="UP000630142">
    <property type="component" value="Unassembled WGS sequence"/>
</dbReference>
<dbReference type="PANTHER" id="PTHR46401:SF2">
    <property type="entry name" value="GLYCOSYLTRANSFERASE WBBK-RELATED"/>
    <property type="match status" value="1"/>
</dbReference>
<dbReference type="GO" id="GO:0016757">
    <property type="term" value="F:glycosyltransferase activity"/>
    <property type="evidence" value="ECO:0007669"/>
    <property type="project" value="InterPro"/>
</dbReference>
<sequence length="412" mass="45243">MQLATEADRPLVFPARAWIQPHPMKVILSVEPIRYPLTGIGRYTLELARNLAQLEAVEELRYFSDAAFVDELPDGAQAASATAPTSRMLRLKRQVAARLPFLLNIYRRRVDTARQDTLAGKGDYVYHGPNFYLPQTDGPAVVTIHDLSVLKMPEFHPPERVAFMTREVEVAMKRATAIITVSDFIRHEIAEHFSIPLERIFTTSLAGSADFFPRDEAVTAHVLATLGLKPGGYALYAGTIEPRKNLDRLLTAYEALPMALRKRVPLVLAGYKGWNNAGVHARIRQATAEGWARYLGYVPEEALPHLFAGARLFAFPSLYEGFGLPVLEAMASGVPVVCSDVASLPEVAGDAALMVHAEDVAGLTAALERGLTDEGWREGAVTAGLNQAARFSWARCAQETANVYRHVLDLAA</sequence>
<comment type="caution">
    <text evidence="4">The sequence shown here is derived from an EMBL/GenBank/DDBJ whole genome shotgun (WGS) entry which is preliminary data.</text>
</comment>
<reference evidence="4" key="1">
    <citation type="journal article" date="2014" name="Int. J. Syst. Evol. Microbiol.">
        <title>Complete genome sequence of Corynebacterium casei LMG S-19264T (=DSM 44701T), isolated from a smear-ripened cheese.</title>
        <authorList>
            <consortium name="US DOE Joint Genome Institute (JGI-PGF)"/>
            <person name="Walter F."/>
            <person name="Albersmeier A."/>
            <person name="Kalinowski J."/>
            <person name="Ruckert C."/>
        </authorList>
    </citation>
    <scope>NUCLEOTIDE SEQUENCE</scope>
    <source>
        <strain evidence="4">KCTC 42249</strain>
    </source>
</reference>
<dbReference type="EMBL" id="BMZQ01000001">
    <property type="protein sequence ID" value="GHD12808.1"/>
    <property type="molecule type" value="Genomic_DNA"/>
</dbReference>
<gene>
    <name evidence="4" type="primary">wbpY</name>
    <name evidence="4" type="ORF">GCM10016234_17630</name>
</gene>
<dbReference type="Gene3D" id="3.40.50.2000">
    <property type="entry name" value="Glycogen Phosphorylase B"/>
    <property type="match status" value="2"/>
</dbReference>
<evidence type="ECO:0000313" key="4">
    <source>
        <dbReference type="EMBL" id="GHD12808.1"/>
    </source>
</evidence>
<dbReference type="AlphaFoldDB" id="A0A8J3GKA2"/>
<feature type="domain" description="Glycosyl transferase family 1" evidence="2">
    <location>
        <begin position="233"/>
        <end position="377"/>
    </location>
</feature>
<name>A0A8J3GKA2_9HYPH</name>
<dbReference type="InterPro" id="IPR001296">
    <property type="entry name" value="Glyco_trans_1"/>
</dbReference>
<organism evidence="4 5">
    <name type="scientific">Tianweitania populi</name>
    <dbReference type="NCBI Taxonomy" id="1607949"/>
    <lineage>
        <taxon>Bacteria</taxon>
        <taxon>Pseudomonadati</taxon>
        <taxon>Pseudomonadota</taxon>
        <taxon>Alphaproteobacteria</taxon>
        <taxon>Hyphomicrobiales</taxon>
        <taxon>Phyllobacteriaceae</taxon>
        <taxon>Tianweitania</taxon>
    </lineage>
</organism>
<evidence type="ECO:0000259" key="2">
    <source>
        <dbReference type="Pfam" id="PF00534"/>
    </source>
</evidence>
<dbReference type="InterPro" id="IPR028098">
    <property type="entry name" value="Glyco_trans_4-like_N"/>
</dbReference>